<keyword evidence="2" id="KW-1185">Reference proteome</keyword>
<accession>A0A9X1SH45</accession>
<dbReference type="EMBL" id="JAJKFT010000010">
    <property type="protein sequence ID" value="MCC9630073.1"/>
    <property type="molecule type" value="Genomic_DNA"/>
</dbReference>
<protein>
    <submittedName>
        <fullName evidence="1">Uncharacterized protein</fullName>
    </submittedName>
</protein>
<name>A0A9X1SH45_9BACT</name>
<evidence type="ECO:0000313" key="2">
    <source>
        <dbReference type="Proteomes" id="UP001139103"/>
    </source>
</evidence>
<dbReference type="AlphaFoldDB" id="A0A9X1SH45"/>
<reference evidence="1" key="1">
    <citation type="submission" date="2021-11" db="EMBL/GenBank/DDBJ databases">
        <title>Genome sequence.</title>
        <authorList>
            <person name="Sun Q."/>
        </authorList>
    </citation>
    <scope>NUCLEOTIDE SEQUENCE</scope>
    <source>
        <strain evidence="1">JC732</strain>
    </source>
</reference>
<comment type="caution">
    <text evidence="1">The sequence shown here is derived from an EMBL/GenBank/DDBJ whole genome shotgun (WGS) entry which is preliminary data.</text>
</comment>
<organism evidence="1 2">
    <name type="scientific">Blastopirellula sediminis</name>
    <dbReference type="NCBI Taxonomy" id="2894196"/>
    <lineage>
        <taxon>Bacteria</taxon>
        <taxon>Pseudomonadati</taxon>
        <taxon>Planctomycetota</taxon>
        <taxon>Planctomycetia</taxon>
        <taxon>Pirellulales</taxon>
        <taxon>Pirellulaceae</taxon>
        <taxon>Blastopirellula</taxon>
    </lineage>
</organism>
<dbReference type="Proteomes" id="UP001139103">
    <property type="component" value="Unassembled WGS sequence"/>
</dbReference>
<evidence type="ECO:0000313" key="1">
    <source>
        <dbReference type="EMBL" id="MCC9630073.1"/>
    </source>
</evidence>
<dbReference type="RefSeq" id="WP_230220899.1">
    <property type="nucleotide sequence ID" value="NZ_JAJKFT010000010.1"/>
</dbReference>
<gene>
    <name evidence="1" type="ORF">LOC68_16900</name>
</gene>
<sequence>MLVHFSLFPAFPSFGRIPLLALRASDLLLGRFWFSAIRLSSCRISLACASGYYCAPRSLSLTVFIRGSCRGVRVPFSSNRIPIFANLDAWPANTHL</sequence>
<proteinExistence type="predicted"/>